<organism evidence="1 2">
    <name type="scientific">Aerosakkonema funiforme FACHB-1375</name>
    <dbReference type="NCBI Taxonomy" id="2949571"/>
    <lineage>
        <taxon>Bacteria</taxon>
        <taxon>Bacillati</taxon>
        <taxon>Cyanobacteriota</taxon>
        <taxon>Cyanophyceae</taxon>
        <taxon>Oscillatoriophycideae</taxon>
        <taxon>Aerosakkonematales</taxon>
        <taxon>Aerosakkonemataceae</taxon>
        <taxon>Aerosakkonema</taxon>
    </lineage>
</organism>
<comment type="caution">
    <text evidence="1">The sequence shown here is derived from an EMBL/GenBank/DDBJ whole genome shotgun (WGS) entry which is preliminary data.</text>
</comment>
<dbReference type="Proteomes" id="UP000641646">
    <property type="component" value="Unassembled WGS sequence"/>
</dbReference>
<keyword evidence="2" id="KW-1185">Reference proteome</keyword>
<sequence length="51" mass="5757">MGINYTLNPQGNKRAIDTENSNERKFLRILLHIPDPTGSKALFLALMVESQ</sequence>
<dbReference type="RefSeq" id="WP_190475784.1">
    <property type="nucleotide sequence ID" value="NZ_JACJPW010000211.1"/>
</dbReference>
<reference evidence="1" key="2">
    <citation type="submission" date="2020-08" db="EMBL/GenBank/DDBJ databases">
        <authorList>
            <person name="Chen M."/>
            <person name="Teng W."/>
            <person name="Zhao L."/>
            <person name="Hu C."/>
            <person name="Zhou Y."/>
            <person name="Han B."/>
            <person name="Song L."/>
            <person name="Shu W."/>
        </authorList>
    </citation>
    <scope>NUCLEOTIDE SEQUENCE</scope>
    <source>
        <strain evidence="1">FACHB-1375</strain>
    </source>
</reference>
<proteinExistence type="predicted"/>
<accession>A0A926ZMV3</accession>
<reference evidence="1" key="1">
    <citation type="journal article" date="2015" name="ISME J.">
        <title>Draft Genome Sequence of Streptomyces incarnatus NRRL8089, which Produces the Nucleoside Antibiotic Sinefungin.</title>
        <authorList>
            <person name="Oshima K."/>
            <person name="Hattori M."/>
            <person name="Shimizu H."/>
            <person name="Fukuda K."/>
            <person name="Nemoto M."/>
            <person name="Inagaki K."/>
            <person name="Tamura T."/>
        </authorList>
    </citation>
    <scope>NUCLEOTIDE SEQUENCE</scope>
    <source>
        <strain evidence="1">FACHB-1375</strain>
    </source>
</reference>
<protein>
    <submittedName>
        <fullName evidence="1">Uncharacterized protein</fullName>
    </submittedName>
</protein>
<name>A0A926ZMV3_9CYAN</name>
<evidence type="ECO:0000313" key="1">
    <source>
        <dbReference type="EMBL" id="MBD2186441.1"/>
    </source>
</evidence>
<dbReference type="AlphaFoldDB" id="A0A926ZMV3"/>
<dbReference type="EMBL" id="JACJPW010000211">
    <property type="protein sequence ID" value="MBD2186441.1"/>
    <property type="molecule type" value="Genomic_DNA"/>
</dbReference>
<evidence type="ECO:0000313" key="2">
    <source>
        <dbReference type="Proteomes" id="UP000641646"/>
    </source>
</evidence>
<gene>
    <name evidence="1" type="ORF">H6G03_36235</name>
</gene>